<keyword evidence="2" id="KW-1185">Reference proteome</keyword>
<comment type="caution">
    <text evidence="1">The sequence shown here is derived from an EMBL/GenBank/DDBJ whole genome shotgun (WGS) entry which is preliminary data.</text>
</comment>
<dbReference type="Proteomes" id="UP000641454">
    <property type="component" value="Unassembled WGS sequence"/>
</dbReference>
<proteinExistence type="predicted"/>
<accession>A0A923MWX5</accession>
<dbReference type="RefSeq" id="WP_187016957.1">
    <property type="nucleotide sequence ID" value="NZ_JACRUK010000003.1"/>
</dbReference>
<sequence>MILINNEDEDYFRLNGIKYTKNFIIIKQGLENISVHNIYDTKQNILSSTHFSQISVGGNIYNNQIDLIDNLTSILFTKKIHIPSTTVSTSTPSGIPANGDEWITYSAI</sequence>
<dbReference type="AlphaFoldDB" id="A0A923MWX5"/>
<evidence type="ECO:0000313" key="1">
    <source>
        <dbReference type="EMBL" id="MBC5843261.1"/>
    </source>
</evidence>
<evidence type="ECO:0000313" key="2">
    <source>
        <dbReference type="Proteomes" id="UP000641454"/>
    </source>
</evidence>
<protein>
    <submittedName>
        <fullName evidence="1">Uncharacterized protein</fullName>
    </submittedName>
</protein>
<organism evidence="1 2">
    <name type="scientific">Flavobacterium muglaense</name>
    <dbReference type="NCBI Taxonomy" id="2764716"/>
    <lineage>
        <taxon>Bacteria</taxon>
        <taxon>Pseudomonadati</taxon>
        <taxon>Bacteroidota</taxon>
        <taxon>Flavobacteriia</taxon>
        <taxon>Flavobacteriales</taxon>
        <taxon>Flavobacteriaceae</taxon>
        <taxon>Flavobacterium</taxon>
    </lineage>
</organism>
<gene>
    <name evidence="1" type="ORF">H8R25_02260</name>
</gene>
<name>A0A923MWX5_9FLAO</name>
<dbReference type="EMBL" id="JACRUL010000003">
    <property type="protein sequence ID" value="MBC5843261.1"/>
    <property type="molecule type" value="Genomic_DNA"/>
</dbReference>
<reference evidence="1 2" key="1">
    <citation type="submission" date="2020-08" db="EMBL/GenBank/DDBJ databases">
        <title>Description of novel Flavobacterium F-392 isolate.</title>
        <authorList>
            <person name="Saticioglu I.B."/>
            <person name="Duman M."/>
            <person name="Altun S."/>
        </authorList>
    </citation>
    <scope>NUCLEOTIDE SEQUENCE [LARGE SCALE GENOMIC DNA]</scope>
    <source>
        <strain evidence="1 2">F-392</strain>
    </source>
</reference>